<keyword evidence="2" id="KW-1185">Reference proteome</keyword>
<dbReference type="Proteomes" id="UP000678691">
    <property type="component" value="Segment"/>
</dbReference>
<dbReference type="RefSeq" id="YP_010087369.1">
    <property type="nucleotide sequence ID" value="NC_055552.1"/>
</dbReference>
<protein>
    <submittedName>
        <fullName evidence="1">Uncharacterized protein</fullName>
    </submittedName>
</protein>
<proteinExistence type="predicted"/>
<evidence type="ECO:0000313" key="1">
    <source>
        <dbReference type="EMBL" id="AVX29430.1"/>
    </source>
</evidence>
<name>A0A2R4N9A9_9VIRU</name>
<sequence>MVIWEWEWILRGPSSPFHCSSECNAPSVSAWVFQAEFIRLIIKSIDQSSLDSRTSRDAVFEDGLLLRTVHSILFVGAVCLFEVDPVILQDRLQSLQHSTTPLQMQKSLKMFLSGCRSSLFPYNSVGKGQRLHSPDKCCRLFVGVVVEREAPAAASLGHLIMTGRAEVRGRGGGNTSPPRLIYRAGAGAEVSLSADAPKVPSSASHPKVDSFWIRMPRGAFWTKYLKRLRAEEATLLIGPSKVCGPALQ</sequence>
<dbReference type="GeneID" id="65102652"/>
<reference evidence="1 2" key="1">
    <citation type="journal article" date="2018" name="Sci. Rep.">
        <title>Analysis of DNAs associated with coconut foliar decay disease implicates a unique single-stranded DNA virus representing a new taxon.</title>
        <authorList>
            <person name="Gronenborn B."/>
            <person name="Randles J.W."/>
            <person name="Knierim D."/>
            <person name="Barriere Q."/>
            <person name="Vetten H.J."/>
            <person name="Warthmann N."/>
            <person name="Cornu D."/>
            <person name="Sileye T."/>
            <person name="Winter S."/>
            <person name="Timchenko T."/>
        </authorList>
    </citation>
    <scope>NUCLEOTIDE SEQUENCE [LARGE SCALE GENOMIC DNA]</scope>
    <source>
        <strain evidence="1">CFDA4-[VU-89]</strain>
    </source>
</reference>
<evidence type="ECO:0000313" key="2">
    <source>
        <dbReference type="Proteomes" id="UP000678691"/>
    </source>
</evidence>
<accession>A0A2R4N9A9</accession>
<dbReference type="KEGG" id="vg:65102652"/>
<organism evidence="1 2">
    <name type="scientific">Coconut foliar decay alphasatellite 4</name>
    <dbReference type="NCBI Taxonomy" id="2161877"/>
    <lineage>
        <taxon>Viruses</taxon>
        <taxon>Viruses incertae sedis</taxon>
        <taxon>Alphasatellitidae</taxon>
        <taxon>Petromoalphasatellitinae</taxon>
        <taxon>Cocosatellite</taxon>
        <taxon>Cocosatellite kelapa</taxon>
    </lineage>
</organism>
<dbReference type="EMBL" id="MF926429">
    <property type="protein sequence ID" value="AVX29430.1"/>
    <property type="molecule type" value="Genomic_DNA"/>
</dbReference>